<feature type="transmembrane region" description="Helical" evidence="5">
    <location>
        <begin position="259"/>
        <end position="282"/>
    </location>
</feature>
<dbReference type="Gene3D" id="1.20.1250.20">
    <property type="entry name" value="MFS general substrate transporter like domains"/>
    <property type="match status" value="2"/>
</dbReference>
<feature type="transmembrane region" description="Helical" evidence="5">
    <location>
        <begin position="355"/>
        <end position="374"/>
    </location>
</feature>
<keyword evidence="3 5" id="KW-1133">Transmembrane helix</keyword>
<feature type="transmembrane region" description="Helical" evidence="5">
    <location>
        <begin position="413"/>
        <end position="430"/>
    </location>
</feature>
<evidence type="ECO:0000256" key="5">
    <source>
        <dbReference type="SAM" id="Phobius"/>
    </source>
</evidence>
<dbReference type="EMBL" id="HBIW01009449">
    <property type="protein sequence ID" value="CAE0692624.1"/>
    <property type="molecule type" value="Transcribed_RNA"/>
</dbReference>
<reference evidence="6" key="1">
    <citation type="submission" date="2021-01" db="EMBL/GenBank/DDBJ databases">
        <authorList>
            <person name="Corre E."/>
            <person name="Pelletier E."/>
            <person name="Niang G."/>
            <person name="Scheremetjew M."/>
            <person name="Finn R."/>
            <person name="Kale V."/>
            <person name="Holt S."/>
            <person name="Cochrane G."/>
            <person name="Meng A."/>
            <person name="Brown T."/>
            <person name="Cohen L."/>
        </authorList>
    </citation>
    <scope>NUCLEOTIDE SEQUENCE</scope>
    <source>
        <strain evidence="6">CCMP1756</strain>
    </source>
</reference>
<evidence type="ECO:0000256" key="2">
    <source>
        <dbReference type="ARBA" id="ARBA00022692"/>
    </source>
</evidence>
<feature type="transmembrane region" description="Helical" evidence="5">
    <location>
        <begin position="227"/>
        <end position="247"/>
    </location>
</feature>
<dbReference type="GO" id="GO:0012505">
    <property type="term" value="C:endomembrane system"/>
    <property type="evidence" value="ECO:0007669"/>
    <property type="project" value="UniProtKB-SubCell"/>
</dbReference>
<dbReference type="GO" id="GO:0022857">
    <property type="term" value="F:transmembrane transporter activity"/>
    <property type="evidence" value="ECO:0007669"/>
    <property type="project" value="InterPro"/>
</dbReference>
<evidence type="ECO:0000313" key="6">
    <source>
        <dbReference type="EMBL" id="CAE0692624.1"/>
    </source>
</evidence>
<dbReference type="PANTHER" id="PTHR23519">
    <property type="entry name" value="AUTOPHAGY-RELATED PROTEIN 22"/>
    <property type="match status" value="1"/>
</dbReference>
<proteinExistence type="predicted"/>
<protein>
    <recommendedName>
        <fullName evidence="7">Major facilitator superfamily (MFS) profile domain-containing protein</fullName>
    </recommendedName>
</protein>
<feature type="transmembrane region" description="Helical" evidence="5">
    <location>
        <begin position="155"/>
        <end position="174"/>
    </location>
</feature>
<dbReference type="Pfam" id="PF07690">
    <property type="entry name" value="MFS_1"/>
    <property type="match status" value="1"/>
</dbReference>
<dbReference type="InterPro" id="IPR050495">
    <property type="entry name" value="ATG22/LtaA_families"/>
</dbReference>
<dbReference type="InterPro" id="IPR011701">
    <property type="entry name" value="MFS"/>
</dbReference>
<sequence>MADADKNDDPTTKANACQRRCCPAPSLKNPEVLGFMWDRIGATVLFITILTVLPGLTVLARREGGCYKYDCPYANEDDDDLCDFMGGDRERGRWYCKDPGDVRHPQDKLCAKDPQCKVYGLSPASTIPFVATVSGLCCAVLMPLVGAFVDHSPKRWEALVATAALLIAANALQISLGPRTWFAAGLIQATVGAGSYMAHQACLFAYIPEMVADPSEVPSVTGVLKAWESLAIILYLVIVGAGVGPLFTREGPSGEVDLARVGQVVAVVVGAPLMVLGMFRYLGRRPALQELPEGRSLWSIGFYRVAATVKTLRTEFRTLGCFYLGYAFWESANTAVVSLTGAYVLEQLGMDAGDFIIIALLFVLCAIPGAITSIKIADKEWLSLKASVAGALVLSSVCLCCVSAFVYSSGTGPYVFAIVPFLGFANGWVYPAQRNLLVALIPGGCEAEMMGFFQFSAMSLSWAPSLVFLAMGETTGEYREAILVCPIFWLGGLAVLYFCVDVDKGLEEVEATLDKRFKSGAAAAPAAAPQAAPEKA</sequence>
<dbReference type="PANTHER" id="PTHR23519:SF1">
    <property type="entry name" value="AUTOPHAGY-RELATED PROTEIN 22"/>
    <property type="match status" value="1"/>
</dbReference>
<keyword evidence="4 5" id="KW-0472">Membrane</keyword>
<evidence type="ECO:0008006" key="7">
    <source>
        <dbReference type="Google" id="ProtNLM"/>
    </source>
</evidence>
<organism evidence="6">
    <name type="scientific">Pelagomonas calceolata</name>
    <dbReference type="NCBI Taxonomy" id="35677"/>
    <lineage>
        <taxon>Eukaryota</taxon>
        <taxon>Sar</taxon>
        <taxon>Stramenopiles</taxon>
        <taxon>Ochrophyta</taxon>
        <taxon>Pelagophyceae</taxon>
        <taxon>Pelagomonadales</taxon>
        <taxon>Pelagomonadaceae</taxon>
        <taxon>Pelagomonas</taxon>
    </lineage>
</organism>
<feature type="transmembrane region" description="Helical" evidence="5">
    <location>
        <begin position="127"/>
        <end position="149"/>
    </location>
</feature>
<evidence type="ECO:0000256" key="1">
    <source>
        <dbReference type="ARBA" id="ARBA00004127"/>
    </source>
</evidence>
<keyword evidence="2 5" id="KW-0812">Transmembrane</keyword>
<gene>
    <name evidence="6" type="ORF">PCAL00307_LOCUS8060</name>
</gene>
<evidence type="ECO:0000256" key="4">
    <source>
        <dbReference type="ARBA" id="ARBA00023136"/>
    </source>
</evidence>
<name>A0A7S4E671_9STRA</name>
<evidence type="ECO:0000256" key="3">
    <source>
        <dbReference type="ARBA" id="ARBA00022989"/>
    </source>
</evidence>
<dbReference type="AlphaFoldDB" id="A0A7S4E671"/>
<feature type="transmembrane region" description="Helical" evidence="5">
    <location>
        <begin position="386"/>
        <end position="407"/>
    </location>
</feature>
<feature type="transmembrane region" description="Helical" evidence="5">
    <location>
        <begin position="40"/>
        <end position="60"/>
    </location>
</feature>
<accession>A0A7S4E671</accession>
<dbReference type="InterPro" id="IPR036259">
    <property type="entry name" value="MFS_trans_sf"/>
</dbReference>
<dbReference type="SUPFAM" id="SSF103473">
    <property type="entry name" value="MFS general substrate transporter"/>
    <property type="match status" value="1"/>
</dbReference>
<comment type="subcellular location">
    <subcellularLocation>
        <location evidence="1">Endomembrane system</location>
        <topology evidence="1">Multi-pass membrane protein</topology>
    </subcellularLocation>
</comment>
<feature type="transmembrane region" description="Helical" evidence="5">
    <location>
        <begin position="481"/>
        <end position="500"/>
    </location>
</feature>